<gene>
    <name evidence="8" type="primary">MNN14</name>
    <name evidence="8" type="ORF">FIM1_1752</name>
</gene>
<proteinExistence type="predicted"/>
<dbReference type="EMBL" id="CP015056">
    <property type="protein sequence ID" value="QGN15067.1"/>
    <property type="molecule type" value="Genomic_DNA"/>
</dbReference>
<evidence type="ECO:0000256" key="6">
    <source>
        <dbReference type="SAM" id="Phobius"/>
    </source>
</evidence>
<dbReference type="PANTHER" id="PTHR15407:SF28">
    <property type="entry name" value="RIBITOL-5-PHOSPHATE TRANSFERASE FKTN"/>
    <property type="match status" value="1"/>
</dbReference>
<keyword evidence="2 6" id="KW-0812">Transmembrane</keyword>
<accession>A0ABX6EVF4</accession>
<evidence type="ECO:0000259" key="7">
    <source>
        <dbReference type="Pfam" id="PF04991"/>
    </source>
</evidence>
<evidence type="ECO:0000256" key="5">
    <source>
        <dbReference type="SAM" id="MobiDB-lite"/>
    </source>
</evidence>
<keyword evidence="4 6" id="KW-0472">Membrane</keyword>
<keyword evidence="3 6" id="KW-1133">Transmembrane helix</keyword>
<evidence type="ECO:0000256" key="3">
    <source>
        <dbReference type="ARBA" id="ARBA00022989"/>
    </source>
</evidence>
<evidence type="ECO:0000256" key="4">
    <source>
        <dbReference type="ARBA" id="ARBA00023136"/>
    </source>
</evidence>
<dbReference type="Pfam" id="PF04991">
    <property type="entry name" value="LicD"/>
    <property type="match status" value="1"/>
</dbReference>
<feature type="region of interest" description="Disordered" evidence="5">
    <location>
        <begin position="306"/>
        <end position="329"/>
    </location>
</feature>
<evidence type="ECO:0000256" key="2">
    <source>
        <dbReference type="ARBA" id="ARBA00022692"/>
    </source>
</evidence>
<name>A0ABX6EVF4_KLUMA</name>
<dbReference type="Proteomes" id="UP000422736">
    <property type="component" value="Chromosome 3"/>
</dbReference>
<feature type="region of interest" description="Disordered" evidence="5">
    <location>
        <begin position="649"/>
        <end position="671"/>
    </location>
</feature>
<feature type="compositionally biased region" description="Low complexity" evidence="5">
    <location>
        <begin position="306"/>
        <end position="317"/>
    </location>
</feature>
<keyword evidence="9" id="KW-1185">Reference proteome</keyword>
<reference evidence="8 9" key="1">
    <citation type="submission" date="2016-03" db="EMBL/GenBank/DDBJ databases">
        <title>How can Kluyveromyces marxianus grow so fast - potential evolutionary course in Saccharomyces Complex revealed by comparative genomics.</title>
        <authorList>
            <person name="Mo W."/>
            <person name="Lu W."/>
            <person name="Yang X."/>
            <person name="Qi J."/>
            <person name="Lv H."/>
        </authorList>
    </citation>
    <scope>NUCLEOTIDE SEQUENCE [LARGE SCALE GENOMIC DNA]</scope>
    <source>
        <strain evidence="8 9">FIM1</strain>
    </source>
</reference>
<dbReference type="InterPro" id="IPR007074">
    <property type="entry name" value="LicD/FKTN/FKRP_NTP_transf"/>
</dbReference>
<organism evidence="8 9">
    <name type="scientific">Kluyveromyces marxianus</name>
    <name type="common">Yeast</name>
    <name type="synonym">Candida kefyr</name>
    <dbReference type="NCBI Taxonomy" id="4911"/>
    <lineage>
        <taxon>Eukaryota</taxon>
        <taxon>Fungi</taxon>
        <taxon>Dikarya</taxon>
        <taxon>Ascomycota</taxon>
        <taxon>Saccharomycotina</taxon>
        <taxon>Saccharomycetes</taxon>
        <taxon>Saccharomycetales</taxon>
        <taxon>Saccharomycetaceae</taxon>
        <taxon>Kluyveromyces</taxon>
    </lineage>
</organism>
<evidence type="ECO:0000313" key="9">
    <source>
        <dbReference type="Proteomes" id="UP000422736"/>
    </source>
</evidence>
<feature type="domain" description="LicD/FKTN/FKRP nucleotidyltransferase" evidence="7">
    <location>
        <begin position="497"/>
        <end position="744"/>
    </location>
</feature>
<protein>
    <submittedName>
        <fullName evidence="8">YJR061W</fullName>
    </submittedName>
</protein>
<sequence>MIGSRGRNVVWFLTLAAVMVTIYSLLLLFWAEPGTARVARVRPMRVDEERMRERLREKQKEVQKEELSGFNATRKQIERFLFDSAFNTSLFYLKPYDLESLFSRLPEQKRGGEALESSLAQLKTVEYDPRLSVSVYSEYIAQHLEDVEQGSFEVPFNWYDWADLGVLNDFIELAPEDKVGCEAVFHKYFEPQDLNRFEGQFRHKMFDFDRNKPLGVAGFLQNTKLIDANSKKQPISTQELHEKYCRDSRGSLTPGFLPKKPLSYSRPETYGLQARASLYTNPETQPISITLLNNNKKPLQVMVSQSNGVSGENSPSSSEDDDDDYSNWKPNSLLFNGVLHEYLQKRRTSSSGDNGPTNIEFDHFKAWSQLTEKLDQQQQQQQKLAAGQPLENGAPAYKIELDPESFEFNALGRYQELKQMNQSQLTRHQKHYLEALELSLHTHYVDMPKYFTEASKVTDFVHLGHHYDGRFFKGGLPHDEVRARLDAIVRSWLHFTSSNNLTTWLAHGTLYGWLYNGLAFTWDGDHDVQMPIADLNKMAEHFNQTVIVEDPTRSNGRYFLDVGTYLTSRIKGNGNNNIDARFIDVDSGLYVDITGLSVSSEPIHDRFKWLVNKYHDDKRQNAELVPYYKDPNVVEHVSDISVKQLIEYEKSKSKSDSNPHAPPFTKEREDYLKKHENEDTKSGMYHSESMADRYNINKHAQAYNCRNKHFQTLFELSPLRLSFFHGVPAYVPNTVVKILNAEYHVPQEHGFQCFDGRCYLPELRGWYNKDKVDKMRDLISRSPLLSDSKKPFRENGMQQLSKKEFEILLQELAKSNEMDDVFIYAVNSFQVSTFRQREVELMFDSKMLLRNKDMMLNEFVQNRTFNPVYKDPFQKKLEDKMWYNFLENTDIPYTTLEEIWDELKLKVASQLFRLNEKFVQRKLDWSYEAGLQSPPSPMKFNSRGNRFYIMGKKYHNKVFAKDAVDLDTSITTLYHLKEEKRYSKSN</sequence>
<comment type="subcellular location">
    <subcellularLocation>
        <location evidence="1">Membrane</location>
        <topology evidence="1">Single-pass membrane protein</topology>
    </subcellularLocation>
</comment>
<dbReference type="InterPro" id="IPR009644">
    <property type="entry name" value="FKTN/MNN4/W02B3.4-1"/>
</dbReference>
<evidence type="ECO:0000256" key="1">
    <source>
        <dbReference type="ARBA" id="ARBA00004167"/>
    </source>
</evidence>
<dbReference type="PANTHER" id="PTHR15407">
    <property type="entry name" value="FUKUTIN-RELATED"/>
    <property type="match status" value="1"/>
</dbReference>
<evidence type="ECO:0000313" key="8">
    <source>
        <dbReference type="EMBL" id="QGN15067.1"/>
    </source>
</evidence>
<feature type="transmembrane region" description="Helical" evidence="6">
    <location>
        <begin position="9"/>
        <end position="31"/>
    </location>
</feature>